<dbReference type="PROSITE" id="PS50887">
    <property type="entry name" value="GGDEF"/>
    <property type="match status" value="1"/>
</dbReference>
<reference evidence="3" key="3">
    <citation type="journal article" date="2019" name="Microbiol. Resour. Announc.">
        <title>Draft Genome Sequences of Type Strains of Gordonibacter faecihominis, Paraeggerthella hongkongensis, Parvibacter caecicola,Slackia equolifaciens, Slackia faecicanis, and Slackia isoflavoniconvertens.</title>
        <authorList>
            <person name="Danylec N."/>
            <person name="Stoll D.A."/>
            <person name="Dotsch A."/>
            <person name="Huch M."/>
        </authorList>
    </citation>
    <scope>NUCLEOTIDE SEQUENCE</scope>
    <source>
        <strain evidence="3">DSM 16107</strain>
    </source>
</reference>
<proteinExistence type="predicted"/>
<dbReference type="Pfam" id="PF08448">
    <property type="entry name" value="PAS_4"/>
    <property type="match status" value="2"/>
</dbReference>
<keyword evidence="4" id="KW-1185">Reference proteome</keyword>
<protein>
    <submittedName>
        <fullName evidence="3">GGDEF domain-containing protein</fullName>
    </submittedName>
</protein>
<dbReference type="SMART" id="SM00267">
    <property type="entry name" value="GGDEF"/>
    <property type="match status" value="1"/>
</dbReference>
<dbReference type="InterPro" id="IPR000014">
    <property type="entry name" value="PAS"/>
</dbReference>
<organism evidence="3 5">
    <name type="scientific">Eggerthella sinensis</name>
    <dbReference type="NCBI Taxonomy" id="242230"/>
    <lineage>
        <taxon>Bacteria</taxon>
        <taxon>Bacillati</taxon>
        <taxon>Actinomycetota</taxon>
        <taxon>Coriobacteriia</taxon>
        <taxon>Eggerthellales</taxon>
        <taxon>Eggerthellaceae</taxon>
        <taxon>Eggerthella</taxon>
    </lineage>
</organism>
<sequence>MRVYSKTLHVSLFGISDALAAALERITPLDRFSHELSPHTNWDDAAFVASDIALVDAALLPGSDLPSLVAQRRERLGASFGAFVVIADAVALAAWTADDYALADAVWPAPLDETRLVFEFARLQREARLSSELHLARTYLEAAIDSSPELIWFKDIDGTHVKVNKAFCTTVQKPREQVEGRDHCYIWDVPPEEAEGAYACQESEEQAMRAGCTCQFNELVKTAHGMRQFRTYKTPLYDEDGRIMGTAGIGHDVTDLQNVATELDILINALPFSVVIEDADGTILNANRETETHFKMDKQLIIGHHIKDWRRLVFGDELADLREVHEDREFDACIGGQTRLFEMTKTPIVDVFDNETGLLRIYSDVTEKRELEERATMNARTDYLTGLYNRRYFYEYLDERGRNESLALVVLDLDDFKDVNDRYGHAVGDEVLMKAGALLREAFPEGLAIRWGGDEFIVAVFGQHDMPRLEAQAEALLDRFHAESNEDGHAHALTGSVGIVSTDDPSLSIDELIRRGDEALYHAKRAGKSQCYVYQEDEPLS</sequence>
<evidence type="ECO:0000313" key="3">
    <source>
        <dbReference type="EMBL" id="RNM40915.1"/>
    </source>
</evidence>
<dbReference type="InterPro" id="IPR013656">
    <property type="entry name" value="PAS_4"/>
</dbReference>
<comment type="caution">
    <text evidence="3">The sequence shown here is derived from an EMBL/GenBank/DDBJ whole genome shotgun (WGS) entry which is preliminary data.</text>
</comment>
<evidence type="ECO:0000313" key="2">
    <source>
        <dbReference type="EMBL" id="RDB70091.1"/>
    </source>
</evidence>
<dbReference type="PANTHER" id="PTHR44757:SF2">
    <property type="entry name" value="BIOFILM ARCHITECTURE MAINTENANCE PROTEIN MBAA"/>
    <property type="match status" value="1"/>
</dbReference>
<dbReference type="Pfam" id="PF00990">
    <property type="entry name" value="GGDEF"/>
    <property type="match status" value="1"/>
</dbReference>
<dbReference type="AlphaFoldDB" id="A0A3N0IVE4"/>
<evidence type="ECO:0000259" key="1">
    <source>
        <dbReference type="PROSITE" id="PS50887"/>
    </source>
</evidence>
<dbReference type="CDD" id="cd00130">
    <property type="entry name" value="PAS"/>
    <property type="match status" value="1"/>
</dbReference>
<dbReference type="NCBIfam" id="TIGR00229">
    <property type="entry name" value="sensory_box"/>
    <property type="match status" value="1"/>
</dbReference>
<gene>
    <name evidence="2" type="ORF">C1876_04655</name>
    <name evidence="3" type="ORF">DMP09_12210</name>
</gene>
<dbReference type="SUPFAM" id="SSF55785">
    <property type="entry name" value="PYP-like sensor domain (PAS domain)"/>
    <property type="match status" value="2"/>
</dbReference>
<dbReference type="InterPro" id="IPR029787">
    <property type="entry name" value="Nucleotide_cyclase"/>
</dbReference>
<evidence type="ECO:0000313" key="4">
    <source>
        <dbReference type="Proteomes" id="UP000253817"/>
    </source>
</evidence>
<dbReference type="InterPro" id="IPR043128">
    <property type="entry name" value="Rev_trsase/Diguanyl_cyclase"/>
</dbReference>
<accession>A0A3N0IVE4</accession>
<dbReference type="InterPro" id="IPR052155">
    <property type="entry name" value="Biofilm_reg_signaling"/>
</dbReference>
<dbReference type="Proteomes" id="UP000253817">
    <property type="component" value="Unassembled WGS sequence"/>
</dbReference>
<feature type="domain" description="GGDEF" evidence="1">
    <location>
        <begin position="404"/>
        <end position="536"/>
    </location>
</feature>
<dbReference type="InterPro" id="IPR000160">
    <property type="entry name" value="GGDEF_dom"/>
</dbReference>
<dbReference type="EMBL" id="QICC01000058">
    <property type="protein sequence ID" value="RNM40915.1"/>
    <property type="molecule type" value="Genomic_DNA"/>
</dbReference>
<name>A0A3N0IVE4_9ACTN</name>
<dbReference type="EMBL" id="PPTT01000006">
    <property type="protein sequence ID" value="RDB70091.1"/>
    <property type="molecule type" value="Genomic_DNA"/>
</dbReference>
<dbReference type="Gene3D" id="3.30.450.20">
    <property type="entry name" value="PAS domain"/>
    <property type="match status" value="2"/>
</dbReference>
<dbReference type="PANTHER" id="PTHR44757">
    <property type="entry name" value="DIGUANYLATE CYCLASE DGCP"/>
    <property type="match status" value="1"/>
</dbReference>
<evidence type="ECO:0000313" key="5">
    <source>
        <dbReference type="Proteomes" id="UP000270112"/>
    </source>
</evidence>
<dbReference type="InterPro" id="IPR035965">
    <property type="entry name" value="PAS-like_dom_sf"/>
</dbReference>
<dbReference type="CDD" id="cd01949">
    <property type="entry name" value="GGDEF"/>
    <property type="match status" value="1"/>
</dbReference>
<dbReference type="Gene3D" id="3.30.70.270">
    <property type="match status" value="1"/>
</dbReference>
<dbReference type="NCBIfam" id="TIGR00254">
    <property type="entry name" value="GGDEF"/>
    <property type="match status" value="1"/>
</dbReference>
<reference evidence="5" key="2">
    <citation type="submission" date="2018-05" db="EMBL/GenBank/DDBJ databases">
        <title>Genome Sequencing of selected type strains of the family Eggerthellaceae.</title>
        <authorList>
            <person name="Danylec N."/>
            <person name="Stoll D.A."/>
            <person name="Doetsch A."/>
            <person name="Huch M."/>
        </authorList>
    </citation>
    <scope>NUCLEOTIDE SEQUENCE [LARGE SCALE GENOMIC DNA]</scope>
    <source>
        <strain evidence="5">DSM 16107</strain>
    </source>
</reference>
<dbReference type="SUPFAM" id="SSF55073">
    <property type="entry name" value="Nucleotide cyclase"/>
    <property type="match status" value="1"/>
</dbReference>
<reference evidence="2 4" key="1">
    <citation type="journal article" date="2018" name="Elife">
        <title>Discovery and characterization of a prevalent human gut bacterial enzyme sufficient for the inactivation of a family of plant toxins.</title>
        <authorList>
            <person name="Koppel N."/>
            <person name="Bisanz J.E."/>
            <person name="Pandelia M.E."/>
            <person name="Turnbaugh P.J."/>
            <person name="Balskus E.P."/>
        </authorList>
    </citation>
    <scope>NUCLEOTIDE SEQUENCE [LARGE SCALE GENOMIC DNA]</scope>
    <source>
        <strain evidence="2 4">DSM 16107</strain>
    </source>
</reference>
<dbReference type="Proteomes" id="UP000270112">
    <property type="component" value="Unassembled WGS sequence"/>
</dbReference>
<dbReference type="SMART" id="SM00091">
    <property type="entry name" value="PAS"/>
    <property type="match status" value="2"/>
</dbReference>